<sequence>MKNKKGLIVGIIILVLLLGAYFLLRYLNLDEEDTEEGDASETVFEIDADDISNIQIVSGENTFDFSHGDDTWSYVEDDKFPLSESAVLDKVSALTSVSSMRTIEDPDNLADFGLENPEVTATVTDTDGNETELALGATNDAVSGCYMSMNGDTSKIYLVDTTLKTNLEFDLSDIAEKEDIPSITGSTITSITIQKPEGTARLFQDSGSETGWTFEDTDGSTVPADSSLVSTYTGNFSALAWTNYVTYDLSDLGAYGLEDPTVITVDYQQEEEGDSSDTESSDDSAEETADDSTENDTEEDSTVTVDKQMVMLVGSQTEDGNYYYGKLQDNSCIYTIGVSTIQNITDMKKEDFLSKKVADYSFADLDTVTFTRNGETYAASKETVESEDEDGETTEETKYLINDKEIETTDFNSFYNLITAMTWQSQDENAQPSGEPDLSVNFYKEGGINVTVDYYSYDTNFYLVIDSKGNHSLVNKMDVRELLDKFDSAMEELKE</sequence>
<feature type="domain" description="DUF4340" evidence="3">
    <location>
        <begin position="72"/>
        <end position="260"/>
    </location>
</feature>
<organism evidence="4 5">
    <name type="scientific">Candidatus Blautia stercorigallinarum</name>
    <dbReference type="NCBI Taxonomy" id="2838501"/>
    <lineage>
        <taxon>Bacteria</taxon>
        <taxon>Bacillati</taxon>
        <taxon>Bacillota</taxon>
        <taxon>Clostridia</taxon>
        <taxon>Lachnospirales</taxon>
        <taxon>Lachnospiraceae</taxon>
        <taxon>Blautia</taxon>
    </lineage>
</organism>
<dbReference type="Proteomes" id="UP000886814">
    <property type="component" value="Unassembled WGS sequence"/>
</dbReference>
<evidence type="ECO:0000313" key="4">
    <source>
        <dbReference type="EMBL" id="HIV38612.1"/>
    </source>
</evidence>
<keyword evidence="2" id="KW-0472">Membrane</keyword>
<name>A0A9D1TFQ6_9FIRM</name>
<dbReference type="AlphaFoldDB" id="A0A9D1TFQ6"/>
<dbReference type="InterPro" id="IPR025641">
    <property type="entry name" value="DUF4340"/>
</dbReference>
<feature type="region of interest" description="Disordered" evidence="1">
    <location>
        <begin position="268"/>
        <end position="307"/>
    </location>
</feature>
<dbReference type="Pfam" id="PF14238">
    <property type="entry name" value="DUF4340"/>
    <property type="match status" value="1"/>
</dbReference>
<evidence type="ECO:0000259" key="3">
    <source>
        <dbReference type="Pfam" id="PF14238"/>
    </source>
</evidence>
<gene>
    <name evidence="4" type="ORF">H9747_06370</name>
</gene>
<accession>A0A9D1TFQ6</accession>
<comment type="caution">
    <text evidence="4">The sequence shown here is derived from an EMBL/GenBank/DDBJ whole genome shotgun (WGS) entry which is preliminary data.</text>
</comment>
<keyword evidence="2" id="KW-0812">Transmembrane</keyword>
<evidence type="ECO:0000313" key="5">
    <source>
        <dbReference type="Proteomes" id="UP000886814"/>
    </source>
</evidence>
<feature type="transmembrane region" description="Helical" evidence="2">
    <location>
        <begin position="7"/>
        <end position="24"/>
    </location>
</feature>
<feature type="compositionally biased region" description="Acidic residues" evidence="1">
    <location>
        <begin position="268"/>
        <end position="301"/>
    </location>
</feature>
<evidence type="ECO:0000256" key="1">
    <source>
        <dbReference type="SAM" id="MobiDB-lite"/>
    </source>
</evidence>
<keyword evidence="2" id="KW-1133">Transmembrane helix</keyword>
<reference evidence="4" key="1">
    <citation type="journal article" date="2021" name="PeerJ">
        <title>Extensive microbial diversity within the chicken gut microbiome revealed by metagenomics and culture.</title>
        <authorList>
            <person name="Gilroy R."/>
            <person name="Ravi A."/>
            <person name="Getino M."/>
            <person name="Pursley I."/>
            <person name="Horton D.L."/>
            <person name="Alikhan N.F."/>
            <person name="Baker D."/>
            <person name="Gharbi K."/>
            <person name="Hall N."/>
            <person name="Watson M."/>
            <person name="Adriaenssens E.M."/>
            <person name="Foster-Nyarko E."/>
            <person name="Jarju S."/>
            <person name="Secka A."/>
            <person name="Antonio M."/>
            <person name="Oren A."/>
            <person name="Chaudhuri R.R."/>
            <person name="La Ragione R."/>
            <person name="Hildebrand F."/>
            <person name="Pallen M.J."/>
        </authorList>
    </citation>
    <scope>NUCLEOTIDE SEQUENCE</scope>
    <source>
        <strain evidence="4">CHK195-9823</strain>
    </source>
</reference>
<protein>
    <submittedName>
        <fullName evidence="4">DUF4340 domain-containing protein</fullName>
    </submittedName>
</protein>
<proteinExistence type="predicted"/>
<dbReference type="EMBL" id="DXIQ01000038">
    <property type="protein sequence ID" value="HIV38612.1"/>
    <property type="molecule type" value="Genomic_DNA"/>
</dbReference>
<evidence type="ECO:0000256" key="2">
    <source>
        <dbReference type="SAM" id="Phobius"/>
    </source>
</evidence>
<reference evidence="4" key="2">
    <citation type="submission" date="2021-04" db="EMBL/GenBank/DDBJ databases">
        <authorList>
            <person name="Gilroy R."/>
        </authorList>
    </citation>
    <scope>NUCLEOTIDE SEQUENCE</scope>
    <source>
        <strain evidence="4">CHK195-9823</strain>
    </source>
</reference>